<dbReference type="EMBL" id="JBHMCY010000016">
    <property type="protein sequence ID" value="MFB9463200.1"/>
    <property type="molecule type" value="Genomic_DNA"/>
</dbReference>
<sequence length="76" mass="7328">MIKKLACVSVLATALLAAAPAAQAAPAAPAPGSSGTVPGVSLLDGLLGSLEIGHPVTSLKTLLPGDLSARGRSRTA</sequence>
<accession>A0ABV5MYV1</accession>
<comment type="caution">
    <text evidence="2">The sequence shown here is derived from an EMBL/GenBank/DDBJ whole genome shotgun (WGS) entry which is preliminary data.</text>
</comment>
<proteinExistence type="predicted"/>
<keyword evidence="3" id="KW-1185">Reference proteome</keyword>
<dbReference type="RefSeq" id="WP_381345196.1">
    <property type="nucleotide sequence ID" value="NZ_JBHMCY010000016.1"/>
</dbReference>
<protein>
    <recommendedName>
        <fullName evidence="4">Secreted protein</fullName>
    </recommendedName>
</protein>
<keyword evidence="1" id="KW-0732">Signal</keyword>
<evidence type="ECO:0000313" key="3">
    <source>
        <dbReference type="Proteomes" id="UP001589709"/>
    </source>
</evidence>
<evidence type="ECO:0000256" key="1">
    <source>
        <dbReference type="SAM" id="SignalP"/>
    </source>
</evidence>
<reference evidence="2 3" key="1">
    <citation type="submission" date="2024-09" db="EMBL/GenBank/DDBJ databases">
        <authorList>
            <person name="Sun Q."/>
            <person name="Mori K."/>
        </authorList>
    </citation>
    <scope>NUCLEOTIDE SEQUENCE [LARGE SCALE GENOMIC DNA]</scope>
    <source>
        <strain evidence="2 3">JCM 6917</strain>
    </source>
</reference>
<name>A0ABV5MYV1_9ACTN</name>
<dbReference type="Proteomes" id="UP001589709">
    <property type="component" value="Unassembled WGS sequence"/>
</dbReference>
<evidence type="ECO:0000313" key="2">
    <source>
        <dbReference type="EMBL" id="MFB9463200.1"/>
    </source>
</evidence>
<feature type="chain" id="PRO_5045376082" description="Secreted protein" evidence="1">
    <location>
        <begin position="25"/>
        <end position="76"/>
    </location>
</feature>
<gene>
    <name evidence="2" type="ORF">ACFF45_10890</name>
</gene>
<organism evidence="2 3">
    <name type="scientific">Streptomyces cinereospinus</name>
    <dbReference type="NCBI Taxonomy" id="285561"/>
    <lineage>
        <taxon>Bacteria</taxon>
        <taxon>Bacillati</taxon>
        <taxon>Actinomycetota</taxon>
        <taxon>Actinomycetes</taxon>
        <taxon>Kitasatosporales</taxon>
        <taxon>Streptomycetaceae</taxon>
        <taxon>Streptomyces</taxon>
    </lineage>
</organism>
<feature type="signal peptide" evidence="1">
    <location>
        <begin position="1"/>
        <end position="24"/>
    </location>
</feature>
<evidence type="ECO:0008006" key="4">
    <source>
        <dbReference type="Google" id="ProtNLM"/>
    </source>
</evidence>